<name>A0ABW3UH75_9BACL</name>
<reference evidence="2" key="1">
    <citation type="journal article" date="2019" name="Int. J. Syst. Evol. Microbiol.">
        <title>The Global Catalogue of Microorganisms (GCM) 10K type strain sequencing project: providing services to taxonomists for standard genome sequencing and annotation.</title>
        <authorList>
            <consortium name="The Broad Institute Genomics Platform"/>
            <consortium name="The Broad Institute Genome Sequencing Center for Infectious Disease"/>
            <person name="Wu L."/>
            <person name="Ma J."/>
        </authorList>
    </citation>
    <scope>NUCLEOTIDE SEQUENCE [LARGE SCALE GENOMIC DNA]</scope>
    <source>
        <strain evidence="2">CCUG 53270</strain>
    </source>
</reference>
<dbReference type="EMBL" id="JBHTLU010000012">
    <property type="protein sequence ID" value="MFD1219921.1"/>
    <property type="molecule type" value="Genomic_DNA"/>
</dbReference>
<evidence type="ECO:0000313" key="1">
    <source>
        <dbReference type="EMBL" id="MFD1219921.1"/>
    </source>
</evidence>
<dbReference type="Proteomes" id="UP001597180">
    <property type="component" value="Unassembled WGS sequence"/>
</dbReference>
<organism evidence="1 2">
    <name type="scientific">Paenibacillus vulneris</name>
    <dbReference type="NCBI Taxonomy" id="1133364"/>
    <lineage>
        <taxon>Bacteria</taxon>
        <taxon>Bacillati</taxon>
        <taxon>Bacillota</taxon>
        <taxon>Bacilli</taxon>
        <taxon>Bacillales</taxon>
        <taxon>Paenibacillaceae</taxon>
        <taxon>Paenibacillus</taxon>
    </lineage>
</organism>
<accession>A0ABW3UH75</accession>
<sequence length="55" mass="6659">MNTVHDVLEEIESRIKELQMIEDECRRKRNINGRMNARTKREELERLKNVILGIH</sequence>
<proteinExistence type="predicted"/>
<protein>
    <submittedName>
        <fullName evidence="1">Uncharacterized protein</fullName>
    </submittedName>
</protein>
<comment type="caution">
    <text evidence="1">The sequence shown here is derived from an EMBL/GenBank/DDBJ whole genome shotgun (WGS) entry which is preliminary data.</text>
</comment>
<keyword evidence="2" id="KW-1185">Reference proteome</keyword>
<evidence type="ECO:0000313" key="2">
    <source>
        <dbReference type="Proteomes" id="UP001597180"/>
    </source>
</evidence>
<gene>
    <name evidence="1" type="ORF">ACFQ4B_07310</name>
</gene>
<dbReference type="RefSeq" id="WP_179135907.1">
    <property type="nucleotide sequence ID" value="NZ_BAABJG010000055.1"/>
</dbReference>